<dbReference type="InterPro" id="IPR000375">
    <property type="entry name" value="Dynamin_stalk"/>
</dbReference>
<dbReference type="Pfam" id="PF00350">
    <property type="entry name" value="Dynamin_N"/>
    <property type="match status" value="1"/>
</dbReference>
<feature type="coiled-coil region" evidence="3">
    <location>
        <begin position="12"/>
        <end position="39"/>
    </location>
</feature>
<dbReference type="Pfam" id="PF01031">
    <property type="entry name" value="Dynamin_M"/>
    <property type="match status" value="1"/>
</dbReference>
<dbReference type="PROSITE" id="PS51718">
    <property type="entry name" value="G_DYNAMIN_2"/>
    <property type="match status" value="1"/>
</dbReference>
<feature type="region of interest" description="Disordered" evidence="4">
    <location>
        <begin position="751"/>
        <end position="786"/>
    </location>
</feature>
<keyword evidence="1" id="KW-0547">Nucleotide-binding</keyword>
<feature type="region of interest" description="Disordered" evidence="4">
    <location>
        <begin position="447"/>
        <end position="489"/>
    </location>
</feature>
<evidence type="ECO:0000259" key="5">
    <source>
        <dbReference type="PROSITE" id="PS51718"/>
    </source>
</evidence>
<dbReference type="AlphaFoldDB" id="D4DCA5"/>
<comment type="caution">
    <text evidence="6">The sequence shown here is derived from an EMBL/GenBank/DDBJ whole genome shotgun (WGS) entry which is preliminary data.</text>
</comment>
<name>D4DCA5_TRIVH</name>
<dbReference type="KEGG" id="tve:TRV_04758"/>
<dbReference type="InterPro" id="IPR022812">
    <property type="entry name" value="Dynamin"/>
</dbReference>
<evidence type="ECO:0000256" key="3">
    <source>
        <dbReference type="SAM" id="Coils"/>
    </source>
</evidence>
<proteinExistence type="predicted"/>
<reference evidence="7" key="1">
    <citation type="journal article" date="2011" name="Genome Biol.">
        <title>Comparative and functional genomics provide insights into the pathogenicity of dermatophytic fungi.</title>
        <authorList>
            <person name="Burmester A."/>
            <person name="Shelest E."/>
            <person name="Gloeckner G."/>
            <person name="Heddergott C."/>
            <person name="Schindler S."/>
            <person name="Staib P."/>
            <person name="Heidel A."/>
            <person name="Felder M."/>
            <person name="Petzold A."/>
            <person name="Szafranski K."/>
            <person name="Feuermann M."/>
            <person name="Pedruzzi I."/>
            <person name="Priebe S."/>
            <person name="Groth M."/>
            <person name="Winkler R."/>
            <person name="Li W."/>
            <person name="Kniemeyer O."/>
            <person name="Schroeckh V."/>
            <person name="Hertweck C."/>
            <person name="Hube B."/>
            <person name="White T.C."/>
            <person name="Platzer M."/>
            <person name="Guthke R."/>
            <person name="Heitman J."/>
            <person name="Woestemeyer J."/>
            <person name="Zipfel P.F."/>
            <person name="Monod M."/>
            <person name="Brakhage A.A."/>
        </authorList>
    </citation>
    <scope>NUCLEOTIDE SEQUENCE [LARGE SCALE GENOMIC DNA]</scope>
    <source>
        <strain evidence="7">HKI 0517</strain>
    </source>
</reference>
<feature type="region of interest" description="Disordered" evidence="4">
    <location>
        <begin position="664"/>
        <end position="687"/>
    </location>
</feature>
<dbReference type="HOGENOM" id="CLU_008964_4_0_1"/>
<feature type="compositionally biased region" description="Basic and acidic residues" evidence="4">
    <location>
        <begin position="674"/>
        <end position="687"/>
    </location>
</feature>
<dbReference type="GO" id="GO:0008017">
    <property type="term" value="F:microtubule binding"/>
    <property type="evidence" value="ECO:0007669"/>
    <property type="project" value="TreeGrafter"/>
</dbReference>
<accession>D4DCA5</accession>
<dbReference type="Gene3D" id="1.20.120.1240">
    <property type="entry name" value="Dynamin, middle domain"/>
    <property type="match status" value="1"/>
</dbReference>
<evidence type="ECO:0000313" key="7">
    <source>
        <dbReference type="Proteomes" id="UP000008383"/>
    </source>
</evidence>
<organism evidence="6 7">
    <name type="scientific">Trichophyton verrucosum (strain HKI 0517)</name>
    <dbReference type="NCBI Taxonomy" id="663202"/>
    <lineage>
        <taxon>Eukaryota</taxon>
        <taxon>Fungi</taxon>
        <taxon>Dikarya</taxon>
        <taxon>Ascomycota</taxon>
        <taxon>Pezizomycotina</taxon>
        <taxon>Eurotiomycetes</taxon>
        <taxon>Eurotiomycetidae</taxon>
        <taxon>Onygenales</taxon>
        <taxon>Arthrodermataceae</taxon>
        <taxon>Trichophyton</taxon>
    </lineage>
</organism>
<dbReference type="GO" id="GO:0005737">
    <property type="term" value="C:cytoplasm"/>
    <property type="evidence" value="ECO:0007669"/>
    <property type="project" value="TreeGrafter"/>
</dbReference>
<dbReference type="PANTHER" id="PTHR11566">
    <property type="entry name" value="DYNAMIN"/>
    <property type="match status" value="1"/>
</dbReference>
<dbReference type="GeneID" id="9577986"/>
<dbReference type="CDD" id="cd08771">
    <property type="entry name" value="DLP_1"/>
    <property type="match status" value="1"/>
</dbReference>
<sequence>MITIDITGTVGIEEKNASIDFLSQNMREMVKKIQDLRHLGIENHTLPLPKIVVVGDQSVGKSSLIEGMSEIKVPRSAGCCTRCPLEINLSESDGPWTCRLLLMKKYMYDAAGRTQRATNARPLGPWIEQDPEELYFATLTDKTLLQKHLKWAQLATLNPGRSHTDFIPGEDQETDSTYSQVKFSPNVVRLDISAPGFPNLSFYDLPGVINVAELDEERYLVGLVENLVKEYIKAQNCIILLALPMTDDATNSSAARIIRDIPGARDRTVGVLTKPDRVELKTGNEYDQWREILRGEKFATGHGYFVVQNNPDPRIDHATARADEGYFFSNPPWTTELAEYNDRFGTRRLQTALSKLLLRLIQDSLPRIINQINIQAQYVDQALAKLPNPPSANVSYILCQKLNSSMNNVQMHVDGGSAQYPFLKQWGIIASEFQQYLTASRPGLKLNTPSEFIPESKGDASASSSKAQKRKNTPQTNGTGDLKKMKVGDLANGSTPDVSEFKVHGHFDHFPMTLKEPARSFTLPEVRNINADTYASGVPGLGNPHAVEALNRISVSHWEEPMKTFLLVTYRLMAGVLLNEMRYVFGQYEQTALFEELKVIIMGFLESIRIEHFQQAESVFNIECLKPFTMANDLFRRGQEEAYGYFFHKRYEARVSQYTKLIDAQQQQTTGRSSRTDPSKVTEKELGPDEFAKELEIMSGIHIKLFMRCRDELRGEIEQKLGILNENGMNGSTKCDNSTANEEKPSFRALHGINGRGPRKTVEENASSEGKGETRQSSGMVEGRRKNPGAPFLRLQFLIADSHGYLTQKKLWDRAFNRNRGHVVPVSLIEY</sequence>
<dbReference type="PANTHER" id="PTHR11566:SF131">
    <property type="entry name" value="GTPASE, PUTATIVE (AFU_ORTHOLOGUE AFUA_6G07630)-RELATED"/>
    <property type="match status" value="1"/>
</dbReference>
<keyword evidence="2" id="KW-0342">GTP-binding</keyword>
<evidence type="ECO:0000256" key="1">
    <source>
        <dbReference type="ARBA" id="ARBA00022741"/>
    </source>
</evidence>
<evidence type="ECO:0000313" key="6">
    <source>
        <dbReference type="EMBL" id="EFE40525.1"/>
    </source>
</evidence>
<dbReference type="InterPro" id="IPR030381">
    <property type="entry name" value="G_DYNAMIN_dom"/>
</dbReference>
<dbReference type="SMART" id="SM00053">
    <property type="entry name" value="DYNc"/>
    <property type="match status" value="1"/>
</dbReference>
<dbReference type="InterPro" id="IPR001401">
    <property type="entry name" value="Dynamin_GTPase"/>
</dbReference>
<feature type="domain" description="Dynamin-type G" evidence="5">
    <location>
        <begin position="45"/>
        <end position="366"/>
    </location>
</feature>
<dbReference type="SUPFAM" id="SSF52540">
    <property type="entry name" value="P-loop containing nucleoside triphosphate hydrolases"/>
    <property type="match status" value="1"/>
</dbReference>
<dbReference type="PRINTS" id="PR00195">
    <property type="entry name" value="DYNAMIN"/>
</dbReference>
<dbReference type="OrthoDB" id="5061070at2759"/>
<dbReference type="Proteomes" id="UP000008383">
    <property type="component" value="Unassembled WGS sequence"/>
</dbReference>
<dbReference type="Gene3D" id="3.40.50.300">
    <property type="entry name" value="P-loop containing nucleotide triphosphate hydrolases"/>
    <property type="match status" value="1"/>
</dbReference>
<evidence type="ECO:0000256" key="2">
    <source>
        <dbReference type="ARBA" id="ARBA00023134"/>
    </source>
</evidence>
<keyword evidence="3" id="KW-0175">Coiled coil</keyword>
<evidence type="ECO:0000256" key="4">
    <source>
        <dbReference type="SAM" id="MobiDB-lite"/>
    </source>
</evidence>
<dbReference type="GO" id="GO:0005886">
    <property type="term" value="C:plasma membrane"/>
    <property type="evidence" value="ECO:0007669"/>
    <property type="project" value="TreeGrafter"/>
</dbReference>
<dbReference type="InterPro" id="IPR045063">
    <property type="entry name" value="Dynamin_N"/>
</dbReference>
<gene>
    <name evidence="6" type="ORF">TRV_04758</name>
</gene>
<dbReference type="GO" id="GO:0003924">
    <property type="term" value="F:GTPase activity"/>
    <property type="evidence" value="ECO:0007669"/>
    <property type="project" value="InterPro"/>
</dbReference>
<dbReference type="GO" id="GO:0031623">
    <property type="term" value="P:receptor internalization"/>
    <property type="evidence" value="ECO:0007669"/>
    <property type="project" value="TreeGrafter"/>
</dbReference>
<dbReference type="RefSeq" id="XP_003021143.1">
    <property type="nucleotide sequence ID" value="XM_003021097.1"/>
</dbReference>
<protein>
    <submittedName>
        <fullName evidence="6">Dynamin GTPase, putative</fullName>
    </submittedName>
</protein>
<dbReference type="EMBL" id="ACYE01000241">
    <property type="protein sequence ID" value="EFE40525.1"/>
    <property type="molecule type" value="Genomic_DNA"/>
</dbReference>
<dbReference type="InterPro" id="IPR027417">
    <property type="entry name" value="P-loop_NTPase"/>
</dbReference>
<dbReference type="GO" id="GO:0005525">
    <property type="term" value="F:GTP binding"/>
    <property type="evidence" value="ECO:0007669"/>
    <property type="project" value="InterPro"/>
</dbReference>
<keyword evidence="7" id="KW-1185">Reference proteome</keyword>
<dbReference type="GO" id="GO:0005874">
    <property type="term" value="C:microtubule"/>
    <property type="evidence" value="ECO:0007669"/>
    <property type="project" value="TreeGrafter"/>
</dbReference>